<evidence type="ECO:0000313" key="3">
    <source>
        <dbReference type="Proteomes" id="UP000255106"/>
    </source>
</evidence>
<protein>
    <submittedName>
        <fullName evidence="2">Rhs family protein</fullName>
    </submittedName>
</protein>
<feature type="region of interest" description="Disordered" evidence="1">
    <location>
        <begin position="62"/>
        <end position="90"/>
    </location>
</feature>
<reference evidence="2 3" key="1">
    <citation type="submission" date="2018-06" db="EMBL/GenBank/DDBJ databases">
        <authorList>
            <consortium name="Pathogen Informatics"/>
            <person name="Doyle S."/>
        </authorList>
    </citation>
    <scope>NUCLEOTIDE SEQUENCE [LARGE SCALE GENOMIC DNA]</scope>
    <source>
        <strain evidence="2 3">NCTC10005</strain>
    </source>
</reference>
<proteinExistence type="predicted"/>
<organism evidence="2 3">
    <name type="scientific">Enterobacter cloacae</name>
    <dbReference type="NCBI Taxonomy" id="550"/>
    <lineage>
        <taxon>Bacteria</taxon>
        <taxon>Pseudomonadati</taxon>
        <taxon>Pseudomonadota</taxon>
        <taxon>Gammaproteobacteria</taxon>
        <taxon>Enterobacterales</taxon>
        <taxon>Enterobacteriaceae</taxon>
        <taxon>Enterobacter</taxon>
        <taxon>Enterobacter cloacae complex</taxon>
    </lineage>
</organism>
<name>A0A377M6F2_ENTCL</name>
<sequence length="90" mass="9777">MVGFRHSGGEQLTFEYDFEKRHPSPPNRDDGAQANWLIDDDDNVARFTDYDGRQTTVLSTATASSSRMSFLPGGGDAAAVPGISYGPHDQ</sequence>
<accession>A0A377M6F2</accession>
<dbReference type="EMBL" id="UGJB01000004">
    <property type="protein sequence ID" value="STQ13473.1"/>
    <property type="molecule type" value="Genomic_DNA"/>
</dbReference>
<evidence type="ECO:0000313" key="2">
    <source>
        <dbReference type="EMBL" id="STQ13473.1"/>
    </source>
</evidence>
<dbReference type="AlphaFoldDB" id="A0A377M6F2"/>
<evidence type="ECO:0000256" key="1">
    <source>
        <dbReference type="SAM" id="MobiDB-lite"/>
    </source>
</evidence>
<gene>
    <name evidence="2" type="ORF">NCTC10005_06296</name>
</gene>
<dbReference type="Proteomes" id="UP000255106">
    <property type="component" value="Unassembled WGS sequence"/>
</dbReference>